<dbReference type="PROSITE" id="PS51118">
    <property type="entry name" value="HTH_HXLR"/>
    <property type="match status" value="1"/>
</dbReference>
<name>A0A0F8YB24_9ZZZZ</name>
<accession>A0A0F8YB24</accession>
<dbReference type="InterPro" id="IPR036388">
    <property type="entry name" value="WH-like_DNA-bd_sf"/>
</dbReference>
<dbReference type="Gene3D" id="1.10.10.10">
    <property type="entry name" value="Winged helix-like DNA-binding domain superfamily/Winged helix DNA-binding domain"/>
    <property type="match status" value="1"/>
</dbReference>
<dbReference type="AlphaFoldDB" id="A0A0F8YB24"/>
<organism evidence="2">
    <name type="scientific">marine sediment metagenome</name>
    <dbReference type="NCBI Taxonomy" id="412755"/>
    <lineage>
        <taxon>unclassified sequences</taxon>
        <taxon>metagenomes</taxon>
        <taxon>ecological metagenomes</taxon>
    </lineage>
</organism>
<protein>
    <recommendedName>
        <fullName evidence="1">HTH hxlR-type domain-containing protein</fullName>
    </recommendedName>
</protein>
<gene>
    <name evidence="2" type="ORF">LCGC14_2842180</name>
</gene>
<dbReference type="SUPFAM" id="SSF46785">
    <property type="entry name" value="Winged helix' DNA-binding domain"/>
    <property type="match status" value="1"/>
</dbReference>
<sequence length="45" mass="5301">VIKKQQFIEIPPRVEYSLTESGKDLTTIFKDLEAWGRKWGEKSFT</sequence>
<evidence type="ECO:0000313" key="2">
    <source>
        <dbReference type="EMBL" id="KKK78578.1"/>
    </source>
</evidence>
<dbReference type="Pfam" id="PF01638">
    <property type="entry name" value="HxlR"/>
    <property type="match status" value="1"/>
</dbReference>
<evidence type="ECO:0000259" key="1">
    <source>
        <dbReference type="PROSITE" id="PS51118"/>
    </source>
</evidence>
<feature type="non-terminal residue" evidence="2">
    <location>
        <position position="1"/>
    </location>
</feature>
<dbReference type="InterPro" id="IPR002577">
    <property type="entry name" value="HTH_HxlR"/>
</dbReference>
<comment type="caution">
    <text evidence="2">The sequence shown here is derived from an EMBL/GenBank/DDBJ whole genome shotgun (WGS) entry which is preliminary data.</text>
</comment>
<dbReference type="EMBL" id="LAZR01054431">
    <property type="protein sequence ID" value="KKK78578.1"/>
    <property type="molecule type" value="Genomic_DNA"/>
</dbReference>
<proteinExistence type="predicted"/>
<feature type="domain" description="HTH hxlR-type" evidence="1">
    <location>
        <begin position="1"/>
        <end position="44"/>
    </location>
</feature>
<dbReference type="InterPro" id="IPR036390">
    <property type="entry name" value="WH_DNA-bd_sf"/>
</dbReference>
<reference evidence="2" key="1">
    <citation type="journal article" date="2015" name="Nature">
        <title>Complex archaea that bridge the gap between prokaryotes and eukaryotes.</title>
        <authorList>
            <person name="Spang A."/>
            <person name="Saw J.H."/>
            <person name="Jorgensen S.L."/>
            <person name="Zaremba-Niedzwiedzka K."/>
            <person name="Martijn J."/>
            <person name="Lind A.E."/>
            <person name="van Eijk R."/>
            <person name="Schleper C."/>
            <person name="Guy L."/>
            <person name="Ettema T.J."/>
        </authorList>
    </citation>
    <scope>NUCLEOTIDE SEQUENCE</scope>
</reference>